<dbReference type="EMBL" id="BAAAUV010000018">
    <property type="protein sequence ID" value="GAA3228361.1"/>
    <property type="molecule type" value="Genomic_DNA"/>
</dbReference>
<dbReference type="PROSITE" id="PS51186">
    <property type="entry name" value="GNAT"/>
    <property type="match status" value="2"/>
</dbReference>
<dbReference type="InterPro" id="IPR050832">
    <property type="entry name" value="Bact_Acetyltransf"/>
</dbReference>
<feature type="domain" description="N-acetyltransferase" evidence="3">
    <location>
        <begin position="165"/>
        <end position="308"/>
    </location>
</feature>
<dbReference type="RefSeq" id="WP_344834463.1">
    <property type="nucleotide sequence ID" value="NZ_BAAAUV010000018.1"/>
</dbReference>
<dbReference type="CDD" id="cd04301">
    <property type="entry name" value="NAT_SF"/>
    <property type="match status" value="1"/>
</dbReference>
<dbReference type="SUPFAM" id="SSF55729">
    <property type="entry name" value="Acyl-CoA N-acyltransferases (Nat)"/>
    <property type="match status" value="2"/>
</dbReference>
<gene>
    <name evidence="4" type="ORF">GCM10010468_57660</name>
</gene>
<dbReference type="PANTHER" id="PTHR43877:SF1">
    <property type="entry name" value="ACETYLTRANSFERASE"/>
    <property type="match status" value="1"/>
</dbReference>
<reference evidence="5" key="1">
    <citation type="journal article" date="2019" name="Int. J. Syst. Evol. Microbiol.">
        <title>The Global Catalogue of Microorganisms (GCM) 10K type strain sequencing project: providing services to taxonomists for standard genome sequencing and annotation.</title>
        <authorList>
            <consortium name="The Broad Institute Genomics Platform"/>
            <consortium name="The Broad Institute Genome Sequencing Center for Infectious Disease"/>
            <person name="Wu L."/>
            <person name="Ma J."/>
        </authorList>
    </citation>
    <scope>NUCLEOTIDE SEQUENCE [LARGE SCALE GENOMIC DNA]</scope>
    <source>
        <strain evidence="5">JCM 9377</strain>
    </source>
</reference>
<evidence type="ECO:0000313" key="4">
    <source>
        <dbReference type="EMBL" id="GAA3228361.1"/>
    </source>
</evidence>
<dbReference type="Pfam" id="PF00583">
    <property type="entry name" value="Acetyltransf_1"/>
    <property type="match status" value="2"/>
</dbReference>
<keyword evidence="5" id="KW-1185">Reference proteome</keyword>
<evidence type="ECO:0000313" key="5">
    <source>
        <dbReference type="Proteomes" id="UP001501237"/>
    </source>
</evidence>
<dbReference type="InterPro" id="IPR016181">
    <property type="entry name" value="Acyl_CoA_acyltransferase"/>
</dbReference>
<keyword evidence="1" id="KW-0808">Transferase</keyword>
<proteinExistence type="predicted"/>
<dbReference type="Gene3D" id="3.40.630.30">
    <property type="match status" value="1"/>
</dbReference>
<comment type="caution">
    <text evidence="4">The sequence shown here is derived from an EMBL/GenBank/DDBJ whole genome shotgun (WGS) entry which is preliminary data.</text>
</comment>
<dbReference type="InterPro" id="IPR000182">
    <property type="entry name" value="GNAT_dom"/>
</dbReference>
<keyword evidence="2" id="KW-0012">Acyltransferase</keyword>
<name>A0ABP6QME7_9ACTN</name>
<sequence>MTLDRPYRPEDAAAVAGLLNTVARAGGAGLELPAEAIGNVVRAEIADPGADTRLITDAGGRLLAVALVRLPPAGGFRARLTGGVRPGLRGAGLGRELLTWQLGRAAARHAEIAPNLPWTAEVDAGADDASARRLYERLGFTVERFFFEMTAPTASPAVPRPVEDLRVVPYAPDRERAVHAAHLAAFHDSWGHQPRSFEAWAAMTVRAGTFLPGLARLALAGDEVVGHLLPYSDAPRTVYLGELGTVPAWRRRGVGRALLAAFLPAAGRSGYAEAALETDAAGPAGASSLYANAGFAIGHRIAVYRRPV</sequence>
<feature type="domain" description="N-acetyltransferase" evidence="3">
    <location>
        <begin position="2"/>
        <end position="161"/>
    </location>
</feature>
<protein>
    <recommendedName>
        <fullName evidence="3">N-acetyltransferase domain-containing protein</fullName>
    </recommendedName>
</protein>
<accession>A0ABP6QME7</accession>
<evidence type="ECO:0000256" key="2">
    <source>
        <dbReference type="ARBA" id="ARBA00023315"/>
    </source>
</evidence>
<dbReference type="PANTHER" id="PTHR43877">
    <property type="entry name" value="AMINOALKYLPHOSPHONATE N-ACETYLTRANSFERASE-RELATED-RELATED"/>
    <property type="match status" value="1"/>
</dbReference>
<organism evidence="4 5">
    <name type="scientific">Actinocorallia longicatena</name>
    <dbReference type="NCBI Taxonomy" id="111803"/>
    <lineage>
        <taxon>Bacteria</taxon>
        <taxon>Bacillati</taxon>
        <taxon>Actinomycetota</taxon>
        <taxon>Actinomycetes</taxon>
        <taxon>Streptosporangiales</taxon>
        <taxon>Thermomonosporaceae</taxon>
        <taxon>Actinocorallia</taxon>
    </lineage>
</organism>
<evidence type="ECO:0000259" key="3">
    <source>
        <dbReference type="PROSITE" id="PS51186"/>
    </source>
</evidence>
<evidence type="ECO:0000256" key="1">
    <source>
        <dbReference type="ARBA" id="ARBA00022679"/>
    </source>
</evidence>
<dbReference type="Proteomes" id="UP001501237">
    <property type="component" value="Unassembled WGS sequence"/>
</dbReference>